<dbReference type="STRING" id="1470434.AZF00_05765"/>
<reference evidence="6 7" key="1">
    <citation type="submission" date="2015-12" db="EMBL/GenBank/DDBJ databases">
        <authorList>
            <person name="Shamseldin A."/>
            <person name="Moawad H."/>
            <person name="Abd El-Rahim W.M."/>
            <person name="Sadowsky M.J."/>
        </authorList>
    </citation>
    <scope>NUCLEOTIDE SEQUENCE [LARGE SCALE GENOMIC DNA]</scope>
    <source>
        <strain evidence="6 7">SM2</strain>
    </source>
</reference>
<keyword evidence="1" id="KW-0805">Transcription regulation</keyword>
<dbReference type="SUPFAM" id="SSF46689">
    <property type="entry name" value="Homeodomain-like"/>
    <property type="match status" value="1"/>
</dbReference>
<dbReference type="RefSeq" id="WP_008246858.1">
    <property type="nucleotide sequence ID" value="NZ_CP014544.1"/>
</dbReference>
<evidence type="ECO:0000313" key="7">
    <source>
        <dbReference type="Proteomes" id="UP000074119"/>
    </source>
</evidence>
<evidence type="ECO:0000256" key="2">
    <source>
        <dbReference type="ARBA" id="ARBA00023125"/>
    </source>
</evidence>
<dbReference type="InterPro" id="IPR050692">
    <property type="entry name" value="HTH_transcr_repressor_FabR"/>
</dbReference>
<dbReference type="PROSITE" id="PS01081">
    <property type="entry name" value="HTH_TETR_1"/>
    <property type="match status" value="1"/>
</dbReference>
<evidence type="ECO:0000256" key="3">
    <source>
        <dbReference type="ARBA" id="ARBA00023163"/>
    </source>
</evidence>
<evidence type="ECO:0000256" key="4">
    <source>
        <dbReference type="PROSITE-ProRule" id="PRU00335"/>
    </source>
</evidence>
<protein>
    <recommendedName>
        <fullName evidence="5">HTH tetR-type domain-containing protein</fullName>
    </recommendedName>
</protein>
<dbReference type="InterPro" id="IPR023772">
    <property type="entry name" value="DNA-bd_HTH_TetR-type_CS"/>
</dbReference>
<evidence type="ECO:0000313" key="6">
    <source>
        <dbReference type="EMBL" id="AMO67835.1"/>
    </source>
</evidence>
<feature type="domain" description="HTH tetR-type" evidence="5">
    <location>
        <begin position="16"/>
        <end position="77"/>
    </location>
</feature>
<keyword evidence="3" id="KW-0804">Transcription</keyword>
<evidence type="ECO:0000256" key="1">
    <source>
        <dbReference type="ARBA" id="ARBA00023015"/>
    </source>
</evidence>
<organism evidence="6 7">
    <name type="scientific">Zhongshania aliphaticivorans</name>
    <dbReference type="NCBI Taxonomy" id="1470434"/>
    <lineage>
        <taxon>Bacteria</taxon>
        <taxon>Pseudomonadati</taxon>
        <taxon>Pseudomonadota</taxon>
        <taxon>Gammaproteobacteria</taxon>
        <taxon>Cellvibrionales</taxon>
        <taxon>Spongiibacteraceae</taxon>
        <taxon>Zhongshania</taxon>
    </lineage>
</organism>
<dbReference type="Pfam" id="PF00440">
    <property type="entry name" value="TetR_N"/>
    <property type="match status" value="1"/>
</dbReference>
<name>A0A127M3J3_9GAMM</name>
<keyword evidence="2 4" id="KW-0238">DNA-binding</keyword>
<gene>
    <name evidence="6" type="ORF">AZF00_05765</name>
</gene>
<dbReference type="AlphaFoldDB" id="A0A127M3J3"/>
<sequence>MSRPQKRHRSHSDTVINTRQALLEAVLELISRDKSFDAISLREVTREVGITPGAFYRHFPDMNTLGLELVTTSFSTLRAMLITVRANPIPEELIIRRSVETFITYVRAHRRQFQFIARESFGGVACIREAINDEFKQLEIELARDLSRLVTHDNWSESDLRMLANLMIRSMIQIVNQQLMARPRGEDDDELIALAEKQLRLIALGANSWQSNQNKALSDKTSKTGKR</sequence>
<dbReference type="KEGG" id="zal:AZF00_05765"/>
<dbReference type="Gene3D" id="1.10.357.10">
    <property type="entry name" value="Tetracycline Repressor, domain 2"/>
    <property type="match status" value="1"/>
</dbReference>
<dbReference type="PANTHER" id="PTHR47752:SF1">
    <property type="entry name" value="HTH-TYPE TRANSCRIPTIONAL REPRESSOR FABR"/>
    <property type="match status" value="1"/>
</dbReference>
<dbReference type="InterPro" id="IPR001647">
    <property type="entry name" value="HTH_TetR"/>
</dbReference>
<proteinExistence type="predicted"/>
<accession>A0A127M3J3</accession>
<dbReference type="PANTHER" id="PTHR47752">
    <property type="entry name" value="HTH-TYPE TRANSCRIPTIONAL REPRESSOR FABR"/>
    <property type="match status" value="1"/>
</dbReference>
<dbReference type="GO" id="GO:0003677">
    <property type="term" value="F:DNA binding"/>
    <property type="evidence" value="ECO:0007669"/>
    <property type="project" value="UniProtKB-UniRule"/>
</dbReference>
<dbReference type="Gene3D" id="1.10.10.60">
    <property type="entry name" value="Homeodomain-like"/>
    <property type="match status" value="1"/>
</dbReference>
<dbReference type="EMBL" id="CP014544">
    <property type="protein sequence ID" value="AMO67835.1"/>
    <property type="molecule type" value="Genomic_DNA"/>
</dbReference>
<evidence type="ECO:0000259" key="5">
    <source>
        <dbReference type="PROSITE" id="PS50977"/>
    </source>
</evidence>
<dbReference type="InterPro" id="IPR054129">
    <property type="entry name" value="DesT_TetR_C"/>
</dbReference>
<feature type="DNA-binding region" description="H-T-H motif" evidence="4">
    <location>
        <begin position="40"/>
        <end position="59"/>
    </location>
</feature>
<dbReference type="InterPro" id="IPR009057">
    <property type="entry name" value="Homeodomain-like_sf"/>
</dbReference>
<dbReference type="Proteomes" id="UP000074119">
    <property type="component" value="Chromosome"/>
</dbReference>
<dbReference type="Pfam" id="PF21943">
    <property type="entry name" value="TetR_C_46"/>
    <property type="match status" value="1"/>
</dbReference>
<dbReference type="PROSITE" id="PS50977">
    <property type="entry name" value="HTH_TETR_2"/>
    <property type="match status" value="1"/>
</dbReference>